<reference evidence="4" key="3">
    <citation type="submission" date="2018-11" db="EMBL/GenBank/DDBJ databases">
        <title>Proposal to divide the Flavobacteriaceae and reorganize its genera based on Amino Acid Identity values calculated from whole genome sequences.</title>
        <authorList>
            <person name="Nicholson A.C."/>
            <person name="Gulvik C.A."/>
            <person name="Whitney A.M."/>
            <person name="Humrighouse B.W."/>
            <person name="Bell M."/>
            <person name="Holmes B."/>
            <person name="Steigerwalt A.G."/>
            <person name="Villarma A."/>
            <person name="Sheth M."/>
            <person name="Batra D."/>
            <person name="Pryor J."/>
            <person name="Bernardet J.-F."/>
            <person name="Hugo C."/>
            <person name="Kampfer P."/>
            <person name="Newman J."/>
            <person name="McQuiston J.R."/>
        </authorList>
    </citation>
    <scope>NUCLEOTIDE SEQUENCE [LARGE SCALE GENOMIC DNA]</scope>
    <source>
        <strain evidence="4">G0188</strain>
    </source>
</reference>
<evidence type="ECO:0000313" key="4">
    <source>
        <dbReference type="Proteomes" id="UP000273270"/>
    </source>
</evidence>
<dbReference type="EMBL" id="CP033920">
    <property type="protein sequence ID" value="AZA50453.1"/>
    <property type="molecule type" value="Genomic_DNA"/>
</dbReference>
<dbReference type="AlphaFoldDB" id="A0A1M7DLF9"/>
<dbReference type="KEGG" id="ccau:EG346_20715"/>
<organism evidence="2 3">
    <name type="scientific">Chryseobacterium carnipullorum</name>
    <dbReference type="NCBI Taxonomy" id="1124835"/>
    <lineage>
        <taxon>Bacteria</taxon>
        <taxon>Pseudomonadati</taxon>
        <taxon>Bacteroidota</taxon>
        <taxon>Flavobacteriia</taxon>
        <taxon>Flavobacteriales</taxon>
        <taxon>Weeksellaceae</taxon>
        <taxon>Chryseobacterium group</taxon>
        <taxon>Chryseobacterium</taxon>
    </lineage>
</organism>
<evidence type="ECO:0000313" key="3">
    <source>
        <dbReference type="Proteomes" id="UP000255224"/>
    </source>
</evidence>
<reference evidence="1" key="2">
    <citation type="submission" date="2018-11" db="EMBL/GenBank/DDBJ databases">
        <title>Proposal to divide the Flavobacteriaceae and reorganize its genera based on Amino Acid Identity values calculated from whole genome sequences.</title>
        <authorList>
            <person name="Nicholson A.C."/>
            <person name="Gulvik C.A."/>
            <person name="Whitney A.M."/>
            <person name="Humrighouse B.W."/>
            <person name="Bell M."/>
            <person name="Holmes B."/>
            <person name="Steigerwalt A."/>
            <person name="Villarma A."/>
            <person name="Sheth M."/>
            <person name="Batra D."/>
            <person name="Pryor J."/>
            <person name="Bernardet J.-F."/>
            <person name="Hugo C."/>
            <person name="Kampfer P."/>
            <person name="Newman J."/>
            <person name="Mcquiston J.R."/>
        </authorList>
    </citation>
    <scope>NUCLEOTIDE SEQUENCE [LARGE SCALE GENOMIC DNA]</scope>
    <source>
        <strain evidence="1">G0188</strain>
    </source>
</reference>
<proteinExistence type="predicted"/>
<evidence type="ECO:0000313" key="1">
    <source>
        <dbReference type="EMBL" id="AZA50453.1"/>
    </source>
</evidence>
<sequence>MKKDIKVGDIFAIKIENSTEYYFGRVLFDVKNQYNGSGQMHNYLDWHKESVLIETYKYISSELVINNYETAIRSTFISKRDLLKQDIQIIDNILVNPEKVSFPETLKNFESTCFFTVGELAIKTNLSTEYAYDKIKIFPTLGKIYYLEIATLDISNRKDLISDKDDIMDNYFKFSDIRSLPLLQKEIYQTIDENPDVSYYELALKYGFDLKRFYK</sequence>
<accession>A0A1M7DLF9</accession>
<protein>
    <submittedName>
        <fullName evidence="2">Uncharacterized protein</fullName>
    </submittedName>
</protein>
<gene>
    <name evidence="1" type="ORF">EG346_20715</name>
    <name evidence="2" type="ORF">NCTC13533_02802</name>
</gene>
<dbReference type="Proteomes" id="UP000255224">
    <property type="component" value="Unassembled WGS sequence"/>
</dbReference>
<name>A0A1M7DLF9_CHRCU</name>
<dbReference type="Proteomes" id="UP000273270">
    <property type="component" value="Chromosome"/>
</dbReference>
<dbReference type="EMBL" id="UFVQ01000003">
    <property type="protein sequence ID" value="STC99647.1"/>
    <property type="molecule type" value="Genomic_DNA"/>
</dbReference>
<keyword evidence="4" id="KW-1185">Reference proteome</keyword>
<reference evidence="2 3" key="1">
    <citation type="submission" date="2018-06" db="EMBL/GenBank/DDBJ databases">
        <authorList>
            <consortium name="Pathogen Informatics"/>
            <person name="Doyle S."/>
        </authorList>
    </citation>
    <scope>NUCLEOTIDE SEQUENCE [LARGE SCALE GENOMIC DNA]</scope>
    <source>
        <strain evidence="2 3">NCTC13533</strain>
    </source>
</reference>
<evidence type="ECO:0000313" key="2">
    <source>
        <dbReference type="EMBL" id="STC99647.1"/>
    </source>
</evidence>
<accession>A0A376E274</accession>
<dbReference type="OrthoDB" id="1063692at2"/>
<dbReference type="RefSeq" id="WP_073331448.1">
    <property type="nucleotide sequence ID" value="NZ_CP033920.1"/>
</dbReference>
<dbReference type="Pfam" id="PF15428">
    <property type="entry name" value="Imm26"/>
    <property type="match status" value="1"/>
</dbReference>
<dbReference type="InterPro" id="IPR029278">
    <property type="entry name" value="Imm26"/>
</dbReference>